<evidence type="ECO:0000313" key="4">
    <source>
        <dbReference type="EMBL" id="GIN57397.1"/>
    </source>
</evidence>
<dbReference type="Gene3D" id="3.40.50.1820">
    <property type="entry name" value="alpha/beta hydrolase"/>
    <property type="match status" value="1"/>
</dbReference>
<dbReference type="SUPFAM" id="SSF53474">
    <property type="entry name" value="alpha/beta-Hydrolases"/>
    <property type="match status" value="1"/>
</dbReference>
<dbReference type="Gene3D" id="2.120.10.30">
    <property type="entry name" value="TolB, C-terminal domain"/>
    <property type="match status" value="2"/>
</dbReference>
<dbReference type="InterPro" id="IPR011042">
    <property type="entry name" value="6-blade_b-propeller_TolB-like"/>
</dbReference>
<keyword evidence="5" id="KW-1185">Reference proteome</keyword>
<dbReference type="RefSeq" id="WP_212966106.1">
    <property type="nucleotide sequence ID" value="NZ_BORB01000012.1"/>
</dbReference>
<reference evidence="4 5" key="1">
    <citation type="submission" date="2021-03" db="EMBL/GenBank/DDBJ databases">
        <title>Antimicrobial resistance genes in bacteria isolated from Japanese honey, and their potential for conferring macrolide and lincosamide resistance in the American foulbrood pathogen Paenibacillus larvae.</title>
        <authorList>
            <person name="Okamoto M."/>
            <person name="Kumagai M."/>
            <person name="Kanamori H."/>
            <person name="Takamatsu D."/>
        </authorList>
    </citation>
    <scope>NUCLEOTIDE SEQUENCE [LARGE SCALE GENOMIC DNA]</scope>
    <source>
        <strain evidence="4 5">J8TS2</strain>
    </source>
</reference>
<gene>
    <name evidence="4" type="primary">yuxL</name>
    <name evidence="4" type="ORF">J8TS2_17160</name>
</gene>
<keyword evidence="2" id="KW-0720">Serine protease</keyword>
<dbReference type="InterPro" id="IPR001375">
    <property type="entry name" value="Peptidase_S9_cat"/>
</dbReference>
<evidence type="ECO:0000256" key="1">
    <source>
        <dbReference type="ARBA" id="ARBA00022801"/>
    </source>
</evidence>
<dbReference type="PANTHER" id="PTHR42776:SF27">
    <property type="entry name" value="DIPEPTIDYL PEPTIDASE FAMILY MEMBER 6"/>
    <property type="match status" value="1"/>
</dbReference>
<evidence type="ECO:0000313" key="5">
    <source>
        <dbReference type="Proteomes" id="UP000679950"/>
    </source>
</evidence>
<dbReference type="EMBL" id="BORB01000012">
    <property type="protein sequence ID" value="GIN57397.1"/>
    <property type="molecule type" value="Genomic_DNA"/>
</dbReference>
<dbReference type="InterPro" id="IPR029058">
    <property type="entry name" value="AB_hydrolase_fold"/>
</dbReference>
<sequence>MERKQGIKPNDLYELKTVADPQLSPNGEELVYIETHIDKETDDYISNLFYMHLDEKKPLQWTFSQGKTSSPVWSPDGNQIAFVSSRDGQSQIYIISKHGGEARQVTFSKNGATNPVWSPCGKKLAFSTKIGQDETIHDRPDKEKKEKSMKPLIVDKMKYKSDSGGFLDVELITQIAVVDLEQNEVEQLTNKTYHCHLEAWSPDGKYISYIADVAEDTDFSFVNDVFLLELETKQSQNLTAGRGSFSQTSWSPNSRYLAYVGSEREYENATQAKLWLYDVEKETKVCLTEALDAPVGDFIVGDFLQGVVSPRVQWLNDSQSFYFQITDHGNTLIYFGNVSGEMYPALNDDEHVYGFSLNPRNDTALACISSPADPGDLYYVHLQTGKKERLTTVNKEFLATRELSCPEMMEFEGKDGWKVQGWIMKPVHFQEGKKYPTILEIHGGPHAMYGNTYFHEFQTLAEEGYVVIYVNPRGSHGYGQEFVNAVRGDYGGGDYEDLMAAIDFSLRSFEYIDQERLGVTGGSYGGFMTNWIVGHTDRFKAAVTQRSICNWISFYGVSDIGYYFTEWQILSDLEDIEKLWKHSPLKYVKHVKTPLLILHSEQDYRCPIEQGEQLFIALKKNGKETRFIRFPESNHELSRSGKTDFRIKRLEYIRDWFEKYLSPTKSPIQG</sequence>
<dbReference type="PANTHER" id="PTHR42776">
    <property type="entry name" value="SERINE PEPTIDASE S9 FAMILY MEMBER"/>
    <property type="match status" value="1"/>
</dbReference>
<comment type="caution">
    <text evidence="4">The sequence shown here is derived from an EMBL/GenBank/DDBJ whole genome shotgun (WGS) entry which is preliminary data.</text>
</comment>
<protein>
    <submittedName>
        <fullName evidence="4">Peptidase YuxL</fullName>
    </submittedName>
</protein>
<keyword evidence="1" id="KW-0378">Hydrolase</keyword>
<dbReference type="InterPro" id="IPR011659">
    <property type="entry name" value="WD40"/>
</dbReference>
<keyword evidence="2" id="KW-0645">Protease</keyword>
<evidence type="ECO:0000259" key="3">
    <source>
        <dbReference type="Pfam" id="PF00326"/>
    </source>
</evidence>
<organism evidence="4 5">
    <name type="scientific">Lederbergia ruris</name>
    <dbReference type="NCBI Taxonomy" id="217495"/>
    <lineage>
        <taxon>Bacteria</taxon>
        <taxon>Bacillati</taxon>
        <taxon>Bacillota</taxon>
        <taxon>Bacilli</taxon>
        <taxon>Bacillales</taxon>
        <taxon>Bacillaceae</taxon>
        <taxon>Lederbergia</taxon>
    </lineage>
</organism>
<dbReference type="SUPFAM" id="SSF82171">
    <property type="entry name" value="DPP6 N-terminal domain-like"/>
    <property type="match status" value="1"/>
</dbReference>
<name>A0ABQ4KHM8_9BACI</name>
<proteinExistence type="predicted"/>
<dbReference type="Pfam" id="PF00326">
    <property type="entry name" value="Peptidase_S9"/>
    <property type="match status" value="1"/>
</dbReference>
<dbReference type="Pfam" id="PF07676">
    <property type="entry name" value="PD40"/>
    <property type="match status" value="2"/>
</dbReference>
<accession>A0ABQ4KHM8</accession>
<feature type="domain" description="Peptidase S9 prolyl oligopeptidase catalytic" evidence="3">
    <location>
        <begin position="453"/>
        <end position="662"/>
    </location>
</feature>
<dbReference type="Proteomes" id="UP000679950">
    <property type="component" value="Unassembled WGS sequence"/>
</dbReference>
<evidence type="ECO:0000256" key="2">
    <source>
        <dbReference type="ARBA" id="ARBA00022825"/>
    </source>
</evidence>